<dbReference type="Proteomes" id="UP001239111">
    <property type="component" value="Chromosome 2"/>
</dbReference>
<evidence type="ECO:0000313" key="1">
    <source>
        <dbReference type="EMBL" id="KAJ8681150.1"/>
    </source>
</evidence>
<reference evidence="1" key="1">
    <citation type="submission" date="2023-04" db="EMBL/GenBank/DDBJ databases">
        <title>A chromosome-level genome assembly of the parasitoid wasp Eretmocerus hayati.</title>
        <authorList>
            <person name="Zhong Y."/>
            <person name="Liu S."/>
            <person name="Liu Y."/>
        </authorList>
    </citation>
    <scope>NUCLEOTIDE SEQUENCE</scope>
    <source>
        <strain evidence="1">ZJU_SS_LIU_2023</strain>
    </source>
</reference>
<keyword evidence="2" id="KW-1185">Reference proteome</keyword>
<dbReference type="EMBL" id="CM056742">
    <property type="protein sequence ID" value="KAJ8681150.1"/>
    <property type="molecule type" value="Genomic_DNA"/>
</dbReference>
<name>A0ACC2PHB3_9HYME</name>
<accession>A0ACC2PHB3</accession>
<organism evidence="1 2">
    <name type="scientific">Eretmocerus hayati</name>
    <dbReference type="NCBI Taxonomy" id="131215"/>
    <lineage>
        <taxon>Eukaryota</taxon>
        <taxon>Metazoa</taxon>
        <taxon>Ecdysozoa</taxon>
        <taxon>Arthropoda</taxon>
        <taxon>Hexapoda</taxon>
        <taxon>Insecta</taxon>
        <taxon>Pterygota</taxon>
        <taxon>Neoptera</taxon>
        <taxon>Endopterygota</taxon>
        <taxon>Hymenoptera</taxon>
        <taxon>Apocrita</taxon>
        <taxon>Proctotrupomorpha</taxon>
        <taxon>Chalcidoidea</taxon>
        <taxon>Aphelinidae</taxon>
        <taxon>Aphelininae</taxon>
        <taxon>Eretmocerus</taxon>
    </lineage>
</organism>
<sequence length="198" mass="22789">MYLSKLSLCVIFVLLCSFGSRANLPDDVPLTKLGSFKSGPTIRFFYCYSCGYKKVFEDYVNILHQKYPELQIDGENYQPPGPNMMIAKFLGVAKILVILIILSKIDIFQWIGQPQPFWWQWCMDNRLYSCVMLFFASNATEGYLISSGAFEIHFNDVPIWSKIETGRIPQPAELFQIIDTHLQMLFPEMDLGKLGMDN</sequence>
<protein>
    <submittedName>
        <fullName evidence="1">Uncharacterized protein</fullName>
    </submittedName>
</protein>
<comment type="caution">
    <text evidence="1">The sequence shown here is derived from an EMBL/GenBank/DDBJ whole genome shotgun (WGS) entry which is preliminary data.</text>
</comment>
<evidence type="ECO:0000313" key="2">
    <source>
        <dbReference type="Proteomes" id="UP001239111"/>
    </source>
</evidence>
<gene>
    <name evidence="1" type="ORF">QAD02_016937</name>
</gene>
<proteinExistence type="predicted"/>